<keyword evidence="1" id="KW-1133">Transmembrane helix</keyword>
<reference evidence="2" key="1">
    <citation type="submission" date="2024-03" db="EMBL/GenBank/DDBJ databases">
        <title>Diverse circular DNA viruses in blood, oral, and fecal samples of captive lemurs.</title>
        <authorList>
            <person name="Paietta E.N."/>
            <person name="Kraberger S."/>
            <person name="Lund M.C."/>
            <person name="Custer J.M."/>
            <person name="Vargas K.M."/>
            <person name="Ehmke E.E."/>
            <person name="Yoder A.D."/>
            <person name="Varsani A."/>
        </authorList>
    </citation>
    <scope>NUCLEOTIDE SEQUENCE</scope>
    <source>
        <strain evidence="2">Duke_27FS_18</strain>
        <strain evidence="3">Duke_29_41</strain>
    </source>
</reference>
<evidence type="ECO:0000313" key="3">
    <source>
        <dbReference type="EMBL" id="XCD08173.1"/>
    </source>
</evidence>
<evidence type="ECO:0000313" key="2">
    <source>
        <dbReference type="EMBL" id="XCD07346.1"/>
    </source>
</evidence>
<sequence length="34" mass="3630">MLWHVAVDVVDVVCLAVINLAAVVSVCSYGKRIS</sequence>
<dbReference type="EMBL" id="PP511866">
    <property type="protein sequence ID" value="XCD08173.1"/>
    <property type="molecule type" value="Genomic_DNA"/>
</dbReference>
<keyword evidence="1" id="KW-0472">Membrane</keyword>
<evidence type="ECO:0000256" key="1">
    <source>
        <dbReference type="SAM" id="Phobius"/>
    </source>
</evidence>
<proteinExistence type="predicted"/>
<dbReference type="EMBL" id="PP511786">
    <property type="protein sequence ID" value="XCD07346.1"/>
    <property type="molecule type" value="Genomic_DNA"/>
</dbReference>
<protein>
    <submittedName>
        <fullName evidence="2">Uncharacterized protein</fullName>
    </submittedName>
</protein>
<name>A0AAU8B6W4_9VIRU</name>
<keyword evidence="1" id="KW-0812">Transmembrane</keyword>
<feature type="transmembrane region" description="Helical" evidence="1">
    <location>
        <begin position="6"/>
        <end position="29"/>
    </location>
</feature>
<accession>A0AAU8B6W4</accession>
<organism evidence="2">
    <name type="scientific">Dulem virus 191</name>
    <dbReference type="NCBI Taxonomy" id="3145668"/>
    <lineage>
        <taxon>Viruses</taxon>
        <taxon>Monodnaviria</taxon>
        <taxon>Sangervirae</taxon>
        <taxon>Phixviricota</taxon>
        <taxon>Malgrandaviricetes</taxon>
        <taxon>Petitvirales</taxon>
        <taxon>Microviridae</taxon>
        <taxon>Microvirus</taxon>
    </lineage>
</organism>